<keyword evidence="3" id="KW-0489">Methyltransferase</keyword>
<dbReference type="GO" id="GO:0032259">
    <property type="term" value="P:methylation"/>
    <property type="evidence" value="ECO:0007669"/>
    <property type="project" value="UniProtKB-KW"/>
</dbReference>
<name>T1JJ95_STRMM</name>
<evidence type="ECO:0000256" key="2">
    <source>
        <dbReference type="ARBA" id="ARBA00022454"/>
    </source>
</evidence>
<evidence type="ECO:0000256" key="5">
    <source>
        <dbReference type="ARBA" id="ARBA00022691"/>
    </source>
</evidence>
<dbReference type="PROSITE" id="PS50280">
    <property type="entry name" value="SET"/>
    <property type="match status" value="1"/>
</dbReference>
<dbReference type="STRING" id="126957.T1JJ95"/>
<keyword evidence="4" id="KW-0808">Transferase</keyword>
<dbReference type="InterPro" id="IPR003616">
    <property type="entry name" value="Post-SET_dom"/>
</dbReference>
<feature type="domain" description="Pre-SET" evidence="9">
    <location>
        <begin position="58"/>
        <end position="120"/>
    </location>
</feature>
<dbReference type="InterPro" id="IPR001214">
    <property type="entry name" value="SET_dom"/>
</dbReference>
<proteinExistence type="predicted"/>
<dbReference type="EnsemblMetazoa" id="SMAR013925-RA">
    <property type="protein sequence ID" value="SMAR013925-PA"/>
    <property type="gene ID" value="SMAR013925"/>
</dbReference>
<dbReference type="eggNOG" id="KOG1082">
    <property type="taxonomic scope" value="Eukaryota"/>
</dbReference>
<dbReference type="GO" id="GO:0042054">
    <property type="term" value="F:histone methyltransferase activity"/>
    <property type="evidence" value="ECO:0007669"/>
    <property type="project" value="InterPro"/>
</dbReference>
<dbReference type="PROSITE" id="PS50867">
    <property type="entry name" value="PRE_SET"/>
    <property type="match status" value="1"/>
</dbReference>
<dbReference type="GO" id="GO:0005694">
    <property type="term" value="C:chromosome"/>
    <property type="evidence" value="ECO:0007669"/>
    <property type="project" value="UniProtKB-SubCell"/>
</dbReference>
<keyword evidence="7" id="KW-0862">Zinc</keyword>
<evidence type="ECO:0000256" key="7">
    <source>
        <dbReference type="ARBA" id="ARBA00022833"/>
    </source>
</evidence>
<dbReference type="AlphaFoldDB" id="T1JJ95"/>
<sequence length="283" mass="31800">MAAPYTQQHHQECYFDTCDPVLVRVEKPKNLQIIPFEYSQCNIPGPGADTTDFLIKFCGCNCVSSCDSTSCSCLQNYGTNYDKNGLFLPHDSDGMSIPVIECNSSCTCSQSCKNRQVQHGIQIPLCVYWTYTKGWGLKTLEDIPNRKFVCEYAGEIINHDEAKKRCKKLNSTCDNYLLAVLEHLSDGQIVETYVDPRLKGNVGRFINHSCEPNLKMVPIRVENTIPKFCLFAQRNILAGEELTFDYSGDVNTTSDVGDSNRKKCLCNSDKCGGFLPFCHTLFD</sequence>
<dbReference type="InterPro" id="IPR050973">
    <property type="entry name" value="H3K9_Histone-Lys_N-MTase"/>
</dbReference>
<evidence type="ECO:0000259" key="10">
    <source>
        <dbReference type="PROSITE" id="PS50868"/>
    </source>
</evidence>
<feature type="domain" description="Post-SET" evidence="10">
    <location>
        <begin position="260"/>
        <end position="276"/>
    </location>
</feature>
<dbReference type="InterPro" id="IPR046341">
    <property type="entry name" value="SET_dom_sf"/>
</dbReference>
<dbReference type="SMART" id="SM00317">
    <property type="entry name" value="SET"/>
    <property type="match status" value="1"/>
</dbReference>
<keyword evidence="6" id="KW-0479">Metal-binding</keyword>
<evidence type="ECO:0000313" key="11">
    <source>
        <dbReference type="EnsemblMetazoa" id="SMAR013925-PA"/>
    </source>
</evidence>
<dbReference type="EMBL" id="JH431734">
    <property type="status" value="NOT_ANNOTATED_CDS"/>
    <property type="molecule type" value="Genomic_DNA"/>
</dbReference>
<comment type="subcellular location">
    <subcellularLocation>
        <location evidence="1">Chromosome</location>
    </subcellularLocation>
</comment>
<reference evidence="12" key="1">
    <citation type="submission" date="2011-05" db="EMBL/GenBank/DDBJ databases">
        <authorList>
            <person name="Richards S.R."/>
            <person name="Qu J."/>
            <person name="Jiang H."/>
            <person name="Jhangiani S.N."/>
            <person name="Agravi P."/>
            <person name="Goodspeed R."/>
            <person name="Gross S."/>
            <person name="Mandapat C."/>
            <person name="Jackson L."/>
            <person name="Mathew T."/>
            <person name="Pu L."/>
            <person name="Thornton R."/>
            <person name="Saada N."/>
            <person name="Wilczek-Boney K.B."/>
            <person name="Lee S."/>
            <person name="Kovar C."/>
            <person name="Wu Y."/>
            <person name="Scherer S.E."/>
            <person name="Worley K.C."/>
            <person name="Muzny D.M."/>
            <person name="Gibbs R."/>
        </authorList>
    </citation>
    <scope>NUCLEOTIDE SEQUENCE</scope>
    <source>
        <strain evidence="12">Brora</strain>
    </source>
</reference>
<dbReference type="PANTHER" id="PTHR46223">
    <property type="entry name" value="HISTONE-LYSINE N-METHYLTRANSFERASE SUV39H"/>
    <property type="match status" value="1"/>
</dbReference>
<dbReference type="InterPro" id="IPR007728">
    <property type="entry name" value="Pre-SET_dom"/>
</dbReference>
<accession>T1JJ95</accession>
<dbReference type="GO" id="GO:0008270">
    <property type="term" value="F:zinc ion binding"/>
    <property type="evidence" value="ECO:0007669"/>
    <property type="project" value="InterPro"/>
</dbReference>
<evidence type="ECO:0000256" key="3">
    <source>
        <dbReference type="ARBA" id="ARBA00022603"/>
    </source>
</evidence>
<organism evidence="11 12">
    <name type="scientific">Strigamia maritima</name>
    <name type="common">European centipede</name>
    <name type="synonym">Geophilus maritimus</name>
    <dbReference type="NCBI Taxonomy" id="126957"/>
    <lineage>
        <taxon>Eukaryota</taxon>
        <taxon>Metazoa</taxon>
        <taxon>Ecdysozoa</taxon>
        <taxon>Arthropoda</taxon>
        <taxon>Myriapoda</taxon>
        <taxon>Chilopoda</taxon>
        <taxon>Pleurostigmophora</taxon>
        <taxon>Geophilomorpha</taxon>
        <taxon>Linotaeniidae</taxon>
        <taxon>Strigamia</taxon>
    </lineage>
</organism>
<dbReference type="SUPFAM" id="SSF82199">
    <property type="entry name" value="SET domain"/>
    <property type="match status" value="1"/>
</dbReference>
<protein>
    <recommendedName>
        <fullName evidence="13">Histone-lysine N-methyltransferase</fullName>
    </recommendedName>
</protein>
<dbReference type="PANTHER" id="PTHR46223:SF3">
    <property type="entry name" value="HISTONE-LYSINE N-METHYLTRANSFERASE SET-23"/>
    <property type="match status" value="1"/>
</dbReference>
<dbReference type="GO" id="GO:0005634">
    <property type="term" value="C:nucleus"/>
    <property type="evidence" value="ECO:0007669"/>
    <property type="project" value="InterPro"/>
</dbReference>
<dbReference type="GO" id="GO:0008757">
    <property type="term" value="F:S-adenosylmethionine-dependent methyltransferase activity"/>
    <property type="evidence" value="ECO:0007669"/>
    <property type="project" value="UniProtKB-ARBA"/>
</dbReference>
<evidence type="ECO:0000256" key="6">
    <source>
        <dbReference type="ARBA" id="ARBA00022723"/>
    </source>
</evidence>
<reference evidence="11" key="2">
    <citation type="submission" date="2015-02" db="UniProtKB">
        <authorList>
            <consortium name="EnsemblMetazoa"/>
        </authorList>
    </citation>
    <scope>IDENTIFICATION</scope>
</reference>
<dbReference type="Pfam" id="PF05033">
    <property type="entry name" value="Pre-SET"/>
    <property type="match status" value="1"/>
</dbReference>
<dbReference type="Pfam" id="PF00856">
    <property type="entry name" value="SET"/>
    <property type="match status" value="1"/>
</dbReference>
<dbReference type="PhylomeDB" id="T1JJ95"/>
<evidence type="ECO:0000259" key="9">
    <source>
        <dbReference type="PROSITE" id="PS50867"/>
    </source>
</evidence>
<keyword evidence="2" id="KW-0158">Chromosome</keyword>
<evidence type="ECO:0000313" key="12">
    <source>
        <dbReference type="Proteomes" id="UP000014500"/>
    </source>
</evidence>
<dbReference type="Proteomes" id="UP000014500">
    <property type="component" value="Unassembled WGS sequence"/>
</dbReference>
<dbReference type="HOGENOM" id="CLU_020840_3_3_1"/>
<keyword evidence="5" id="KW-0949">S-adenosyl-L-methionine</keyword>
<dbReference type="GO" id="GO:0008170">
    <property type="term" value="F:N-methyltransferase activity"/>
    <property type="evidence" value="ECO:0007669"/>
    <property type="project" value="UniProtKB-ARBA"/>
</dbReference>
<dbReference type="Gene3D" id="2.170.270.10">
    <property type="entry name" value="SET domain"/>
    <property type="match status" value="1"/>
</dbReference>
<evidence type="ECO:0000259" key="8">
    <source>
        <dbReference type="PROSITE" id="PS50280"/>
    </source>
</evidence>
<keyword evidence="12" id="KW-1185">Reference proteome</keyword>
<evidence type="ECO:0008006" key="13">
    <source>
        <dbReference type="Google" id="ProtNLM"/>
    </source>
</evidence>
<dbReference type="OMA" id="VDSMVPK"/>
<feature type="domain" description="SET" evidence="8">
    <location>
        <begin position="123"/>
        <end position="247"/>
    </location>
</feature>
<dbReference type="PROSITE" id="PS50868">
    <property type="entry name" value="POST_SET"/>
    <property type="match status" value="1"/>
</dbReference>
<evidence type="ECO:0000256" key="4">
    <source>
        <dbReference type="ARBA" id="ARBA00022679"/>
    </source>
</evidence>
<evidence type="ECO:0000256" key="1">
    <source>
        <dbReference type="ARBA" id="ARBA00004286"/>
    </source>
</evidence>